<dbReference type="Proteomes" id="UP001521209">
    <property type="component" value="Unassembled WGS sequence"/>
</dbReference>
<dbReference type="RefSeq" id="WP_235704682.1">
    <property type="nucleotide sequence ID" value="NZ_JAKGBZ010000023.1"/>
</dbReference>
<reference evidence="4 5" key="1">
    <citation type="submission" date="2022-01" db="EMBL/GenBank/DDBJ databases">
        <authorList>
            <person name="Won M."/>
            <person name="Kim S.-J."/>
            <person name="Kwon S.-W."/>
        </authorList>
    </citation>
    <scope>NUCLEOTIDE SEQUENCE [LARGE SCALE GENOMIC DNA]</scope>
    <source>
        <strain evidence="4 5">KCTC 23505</strain>
    </source>
</reference>
<sequence>MIAPDEEEGFAVAIRAAAAAREPLAIEGLGSKSGFLRPIQVADTLSTRNFSGIPLHAPKELIVTVRAGTTLAALEAKLAEAGQHLIAEPPHYGFLDARAQTVGGIVATNLSGPRRVAWGAMRDHVLGIRAVTGRGELIRSGGRVLKNVTGLDLCKLFAGSYGTLGVMTEVTLKVLPAPEATGTVLLRGLDPHDAVEALSAALGSPYSVSGAAYLPQEAAMALGFERPVTIARIEDFAESVTYRLDRLCALLHRFGIVEKLATEASRTLWRAVRDGEALPVQPADAIWRVSVQPSYGPSVLRKAQDAGMFGYLDWGGGLVFLTGPATVEAHAAVMAAARRAKGTWWLMRAPEPLRRSVDVAPPEPEALAAIRRRVVASFDPAGILNPGRLFAA</sequence>
<dbReference type="PANTHER" id="PTHR11748">
    <property type="entry name" value="D-LACTATE DEHYDROGENASE"/>
    <property type="match status" value="1"/>
</dbReference>
<evidence type="ECO:0000313" key="5">
    <source>
        <dbReference type="Proteomes" id="UP001521209"/>
    </source>
</evidence>
<dbReference type="Gene3D" id="3.30.465.10">
    <property type="match status" value="1"/>
</dbReference>
<dbReference type="InterPro" id="IPR016166">
    <property type="entry name" value="FAD-bd_PCMH"/>
</dbReference>
<evidence type="ECO:0000313" key="4">
    <source>
        <dbReference type="EMBL" id="MCF3947450.1"/>
    </source>
</evidence>
<evidence type="ECO:0000256" key="1">
    <source>
        <dbReference type="ARBA" id="ARBA00022630"/>
    </source>
</evidence>
<dbReference type="InterPro" id="IPR016169">
    <property type="entry name" value="FAD-bd_PCMH_sub2"/>
</dbReference>
<evidence type="ECO:0000259" key="3">
    <source>
        <dbReference type="PROSITE" id="PS51387"/>
    </source>
</evidence>
<dbReference type="InterPro" id="IPR006094">
    <property type="entry name" value="Oxid_FAD_bind_N"/>
</dbReference>
<dbReference type="EMBL" id="JAKGBZ010000023">
    <property type="protein sequence ID" value="MCF3947450.1"/>
    <property type="molecule type" value="Genomic_DNA"/>
</dbReference>
<dbReference type="PROSITE" id="PS51387">
    <property type="entry name" value="FAD_PCMH"/>
    <property type="match status" value="1"/>
</dbReference>
<dbReference type="InterPro" id="IPR036318">
    <property type="entry name" value="FAD-bd_PCMH-like_sf"/>
</dbReference>
<dbReference type="SUPFAM" id="SSF55103">
    <property type="entry name" value="FAD-linked oxidases, C-terminal domain"/>
    <property type="match status" value="1"/>
</dbReference>
<gene>
    <name evidence="4" type="ORF">L2A60_12255</name>
</gene>
<dbReference type="SUPFAM" id="SSF56176">
    <property type="entry name" value="FAD-binding/transporter-associated domain-like"/>
    <property type="match status" value="1"/>
</dbReference>
<organism evidence="4 5">
    <name type="scientific">Acidiphilium iwatense</name>
    <dbReference type="NCBI Taxonomy" id="768198"/>
    <lineage>
        <taxon>Bacteria</taxon>
        <taxon>Pseudomonadati</taxon>
        <taxon>Pseudomonadota</taxon>
        <taxon>Alphaproteobacteria</taxon>
        <taxon>Acetobacterales</taxon>
        <taxon>Acidocellaceae</taxon>
        <taxon>Acidiphilium</taxon>
    </lineage>
</organism>
<accession>A0ABS9DZ74</accession>
<evidence type="ECO:0000256" key="2">
    <source>
        <dbReference type="ARBA" id="ARBA00022827"/>
    </source>
</evidence>
<dbReference type="PANTHER" id="PTHR11748:SF103">
    <property type="entry name" value="GLYCOLATE OXIDASE SUBUNIT GLCE"/>
    <property type="match status" value="1"/>
</dbReference>
<keyword evidence="5" id="KW-1185">Reference proteome</keyword>
<keyword evidence="2" id="KW-0274">FAD</keyword>
<protein>
    <submittedName>
        <fullName evidence="4">FAD-binding protein</fullName>
    </submittedName>
</protein>
<dbReference type="Pfam" id="PF01565">
    <property type="entry name" value="FAD_binding_4"/>
    <property type="match status" value="1"/>
</dbReference>
<dbReference type="InterPro" id="IPR016164">
    <property type="entry name" value="FAD-linked_Oxase-like_C"/>
</dbReference>
<keyword evidence="1" id="KW-0285">Flavoprotein</keyword>
<name>A0ABS9DZ74_9PROT</name>
<proteinExistence type="predicted"/>
<comment type="caution">
    <text evidence="4">The sequence shown here is derived from an EMBL/GenBank/DDBJ whole genome shotgun (WGS) entry which is preliminary data.</text>
</comment>
<feature type="domain" description="FAD-binding PCMH-type" evidence="3">
    <location>
        <begin position="1"/>
        <end position="177"/>
    </location>
</feature>